<feature type="domain" description="CheW-like" evidence="14">
    <location>
        <begin position="588"/>
        <end position="720"/>
    </location>
</feature>
<evidence type="ECO:0000256" key="2">
    <source>
        <dbReference type="ARBA" id="ARBA00012438"/>
    </source>
</evidence>
<dbReference type="PROSITE" id="PS50109">
    <property type="entry name" value="HIS_KIN"/>
    <property type="match status" value="1"/>
</dbReference>
<dbReference type="InterPro" id="IPR036097">
    <property type="entry name" value="HisK_dim/P_sf"/>
</dbReference>
<dbReference type="InterPro" id="IPR008207">
    <property type="entry name" value="Sig_transdc_His_kin_Hpt_dom"/>
</dbReference>
<sequence length="731" mass="81078">MTKPQGDTMDEMMAAALQTYFNESRELLEGMESDLLELDNGNLDGLNERLNAIFRAAHTVKGSAGIFNLNEIVRFTHKVESLLDLLRSEQLKLHEKHISLLLECRDHMVSLIDDAQTGQESSEDDVTGQRLGARLSEFLGQSELENHSPTMESEPDHTTIDNFCWHLSLTFPLHAFQDGMDPLSFLSYLTTLGEVIYIEAVDRKLPDWHNFDPECCYLGFELRFYSPASKQQIEDVFEFIREEGEVRIFPPSAKVGDFIEYIQSMPDENYRIGEILVRCGALTETELQRALQQQSERREVNSDTVPIGEILTQNDAQLALVLNAAVDKQNKAREALTKEQKSLRVDAEKLDTLINLVGELVTAGAGSALQAELIGENVMIESVARLNGLLEEVRDAALQLRMVAIGATFVRFQRVVRDMAKELNKSIQLTITGADTELDKSVIEKIGDPLMHLVRNAIDHGIETEEERVANGKPAHGTITLNAYHDSGNIVIDVSDDGKGLNSGKLRAKAIEKGLLDENQLVTDDEIFQLIFEPGFSTAQQVSNISGRGVGMDVVKRNITDLRGRVEIHSMLNQGTTIRIVLPLTLAIIDGFLIEVSRETFVVPLDAVQECVELDDKWLKDGQGKPYINLRGQVLPLIDLRAQFGLTARCSKRQNVVVVSSAGQSAGLIVDNLLGELQTVIKPLGPIFSRVKGISGSTILGSGDIALILDIASLSQHIMKEESKHRLLAMH</sequence>
<dbReference type="SMART" id="SM00387">
    <property type="entry name" value="HATPase_c"/>
    <property type="match status" value="1"/>
</dbReference>
<dbReference type="GO" id="GO:0005737">
    <property type="term" value="C:cytoplasm"/>
    <property type="evidence" value="ECO:0007669"/>
    <property type="project" value="InterPro"/>
</dbReference>
<dbReference type="Pfam" id="PF02518">
    <property type="entry name" value="HATPase_c"/>
    <property type="match status" value="1"/>
</dbReference>
<feature type="modified residue" description="Phosphohistidine" evidence="12">
    <location>
        <position position="58"/>
    </location>
</feature>
<keyword evidence="7" id="KW-0547">Nucleotide-binding</keyword>
<evidence type="ECO:0000259" key="14">
    <source>
        <dbReference type="PROSITE" id="PS50851"/>
    </source>
</evidence>
<dbReference type="KEGG" id="vqi:CCZ37_06935"/>
<evidence type="ECO:0000256" key="6">
    <source>
        <dbReference type="ARBA" id="ARBA00022679"/>
    </source>
</evidence>
<dbReference type="CDD" id="cd00088">
    <property type="entry name" value="HPT"/>
    <property type="match status" value="1"/>
</dbReference>
<dbReference type="Gene3D" id="1.10.287.560">
    <property type="entry name" value="Histidine kinase CheA-like, homodimeric domain"/>
    <property type="match status" value="1"/>
</dbReference>
<dbReference type="PROSITE" id="PS50851">
    <property type="entry name" value="CHEW"/>
    <property type="match status" value="1"/>
</dbReference>
<evidence type="ECO:0000256" key="12">
    <source>
        <dbReference type="PROSITE-ProRule" id="PRU00110"/>
    </source>
</evidence>
<keyword evidence="6" id="KW-0808">Transferase</keyword>
<evidence type="ECO:0000256" key="11">
    <source>
        <dbReference type="ARBA" id="ARBA00035100"/>
    </source>
</evidence>
<dbReference type="InterPro" id="IPR037006">
    <property type="entry name" value="CheA-like_homodim_sf"/>
</dbReference>
<dbReference type="InterPro" id="IPR051315">
    <property type="entry name" value="Bact_Chemotaxis_CheA"/>
</dbReference>
<organism evidence="16 17">
    <name type="scientific">Vibrio qinghaiensis</name>
    <dbReference type="NCBI Taxonomy" id="2025808"/>
    <lineage>
        <taxon>Bacteria</taxon>
        <taxon>Pseudomonadati</taxon>
        <taxon>Pseudomonadota</taxon>
        <taxon>Gammaproteobacteria</taxon>
        <taxon>Vibrionales</taxon>
        <taxon>Vibrionaceae</taxon>
        <taxon>Vibrio</taxon>
    </lineage>
</organism>
<evidence type="ECO:0000256" key="4">
    <source>
        <dbReference type="ARBA" id="ARBA00022500"/>
    </source>
</evidence>
<keyword evidence="4" id="KW-0145">Chemotaxis</keyword>
<evidence type="ECO:0000256" key="5">
    <source>
        <dbReference type="ARBA" id="ARBA00022553"/>
    </source>
</evidence>
<dbReference type="EC" id="2.7.13.3" evidence="2"/>
<dbReference type="Gene3D" id="2.30.30.40">
    <property type="entry name" value="SH3 Domains"/>
    <property type="match status" value="1"/>
</dbReference>
<dbReference type="PROSITE" id="PS50894">
    <property type="entry name" value="HPT"/>
    <property type="match status" value="1"/>
</dbReference>
<reference evidence="16 17" key="1">
    <citation type="submission" date="2017-08" db="EMBL/GenBank/DDBJ databases">
        <title>The Vibrio qinghaiensis sp.-Q67 is a luminous bacteria isolated firstly from Qinghai lake, Qinghai province, China, which has been proved to be very sensitive to detect environmental and food pollutants. Therefore, complete genome analysis of V. qinghaiensis sp.-Q67 highlights the potential application of this strain on detection of hazards in the contaminated environments.</title>
        <authorList>
            <person name="Gong L."/>
        </authorList>
    </citation>
    <scope>NUCLEOTIDE SEQUENCE [LARGE SCALE GENOMIC DNA]</scope>
    <source>
        <strain evidence="16 17">Q67</strain>
    </source>
</reference>
<dbReference type="SUPFAM" id="SSF47226">
    <property type="entry name" value="Histidine-containing phosphotransfer domain, HPT domain"/>
    <property type="match status" value="1"/>
</dbReference>
<dbReference type="Pfam" id="PF02895">
    <property type="entry name" value="H-kinase_dim"/>
    <property type="match status" value="1"/>
</dbReference>
<dbReference type="AlphaFoldDB" id="A0A223MXP1"/>
<feature type="domain" description="HPt" evidence="15">
    <location>
        <begin position="9"/>
        <end position="115"/>
    </location>
</feature>
<dbReference type="GO" id="GO:0006935">
    <property type="term" value="P:chemotaxis"/>
    <property type="evidence" value="ECO:0007669"/>
    <property type="project" value="UniProtKB-KW"/>
</dbReference>
<dbReference type="InterPro" id="IPR036061">
    <property type="entry name" value="CheW-like_dom_sf"/>
</dbReference>
<dbReference type="PANTHER" id="PTHR43395:SF10">
    <property type="entry name" value="CHEMOTAXIS PROTEIN CHEA"/>
    <property type="match status" value="1"/>
</dbReference>
<evidence type="ECO:0000256" key="7">
    <source>
        <dbReference type="ARBA" id="ARBA00022741"/>
    </source>
</evidence>
<dbReference type="InterPro" id="IPR003594">
    <property type="entry name" value="HATPase_dom"/>
</dbReference>
<dbReference type="InterPro" id="IPR005467">
    <property type="entry name" value="His_kinase_dom"/>
</dbReference>
<evidence type="ECO:0000259" key="13">
    <source>
        <dbReference type="PROSITE" id="PS50109"/>
    </source>
</evidence>
<evidence type="ECO:0000313" key="17">
    <source>
        <dbReference type="Proteomes" id="UP000215148"/>
    </source>
</evidence>
<evidence type="ECO:0000313" key="16">
    <source>
        <dbReference type="EMBL" id="ASU22339.1"/>
    </source>
</evidence>
<comment type="function">
    <text evidence="11">Involved in the transmission of sensory signals from the chemoreceptors to the flagellar motors. CheA is autophosphorylated; it can transfer its phosphate group to either CheB or CheY.</text>
</comment>
<dbReference type="CDD" id="cd00731">
    <property type="entry name" value="CheA_reg"/>
    <property type="match status" value="1"/>
</dbReference>
<dbReference type="Pfam" id="PF01627">
    <property type="entry name" value="Hpt"/>
    <property type="match status" value="1"/>
</dbReference>
<dbReference type="GO" id="GO:0000155">
    <property type="term" value="F:phosphorelay sensor kinase activity"/>
    <property type="evidence" value="ECO:0007669"/>
    <property type="project" value="InterPro"/>
</dbReference>
<keyword evidence="9" id="KW-0067">ATP-binding</keyword>
<dbReference type="Gene3D" id="1.20.120.160">
    <property type="entry name" value="HPT domain"/>
    <property type="match status" value="1"/>
</dbReference>
<dbReference type="PRINTS" id="PR00344">
    <property type="entry name" value="BCTRLSENSOR"/>
</dbReference>
<evidence type="ECO:0000256" key="3">
    <source>
        <dbReference type="ARBA" id="ARBA00021495"/>
    </source>
</evidence>
<dbReference type="FunFam" id="3.30.565.10:FF:000016">
    <property type="entry name" value="Chemotaxis protein CheA, putative"/>
    <property type="match status" value="1"/>
</dbReference>
<evidence type="ECO:0000256" key="8">
    <source>
        <dbReference type="ARBA" id="ARBA00022777"/>
    </source>
</evidence>
<dbReference type="InterPro" id="IPR036641">
    <property type="entry name" value="HPT_dom_sf"/>
</dbReference>
<evidence type="ECO:0000256" key="10">
    <source>
        <dbReference type="ARBA" id="ARBA00023012"/>
    </source>
</evidence>
<keyword evidence="5 12" id="KW-0597">Phosphoprotein</keyword>
<gene>
    <name evidence="16" type="ORF">CCZ37_06935</name>
</gene>
<dbReference type="PANTHER" id="PTHR43395">
    <property type="entry name" value="SENSOR HISTIDINE KINASE CHEA"/>
    <property type="match status" value="1"/>
</dbReference>
<dbReference type="InterPro" id="IPR004105">
    <property type="entry name" value="CheA-like_dim"/>
</dbReference>
<accession>A0A223MXP1</accession>
<evidence type="ECO:0000259" key="15">
    <source>
        <dbReference type="PROSITE" id="PS50894"/>
    </source>
</evidence>
<dbReference type="InterPro" id="IPR002545">
    <property type="entry name" value="CheW-lke_dom"/>
</dbReference>
<dbReference type="InterPro" id="IPR004358">
    <property type="entry name" value="Sig_transdc_His_kin-like_C"/>
</dbReference>
<dbReference type="Proteomes" id="UP000215148">
    <property type="component" value="Chromosome 1"/>
</dbReference>
<protein>
    <recommendedName>
        <fullName evidence="3">Chemotaxis protein CheA</fullName>
        <ecNumber evidence="2">2.7.13.3</ecNumber>
    </recommendedName>
</protein>
<dbReference type="SMART" id="SM01231">
    <property type="entry name" value="H-kinase_dim"/>
    <property type="match status" value="1"/>
</dbReference>
<dbReference type="Pfam" id="PF01584">
    <property type="entry name" value="CheW"/>
    <property type="match status" value="1"/>
</dbReference>
<dbReference type="InterPro" id="IPR036890">
    <property type="entry name" value="HATPase_C_sf"/>
</dbReference>
<comment type="catalytic activity">
    <reaction evidence="1">
        <text>ATP + protein L-histidine = ADP + protein N-phospho-L-histidine.</text>
        <dbReference type="EC" id="2.7.13.3"/>
    </reaction>
</comment>
<name>A0A223MXP1_9VIBR</name>
<proteinExistence type="predicted"/>
<keyword evidence="17" id="KW-1185">Reference proteome</keyword>
<dbReference type="EMBL" id="CP022741">
    <property type="protein sequence ID" value="ASU22339.1"/>
    <property type="molecule type" value="Genomic_DNA"/>
</dbReference>
<dbReference type="SMART" id="SM00073">
    <property type="entry name" value="HPT"/>
    <property type="match status" value="1"/>
</dbReference>
<feature type="domain" description="Histidine kinase" evidence="13">
    <location>
        <begin position="377"/>
        <end position="586"/>
    </location>
</feature>
<keyword evidence="10" id="KW-0902">Two-component regulatory system</keyword>
<dbReference type="Gene3D" id="3.30.565.10">
    <property type="entry name" value="Histidine kinase-like ATPase, C-terminal domain"/>
    <property type="match status" value="1"/>
</dbReference>
<dbReference type="SUPFAM" id="SSF55874">
    <property type="entry name" value="ATPase domain of HSP90 chaperone/DNA topoisomerase II/histidine kinase"/>
    <property type="match status" value="1"/>
</dbReference>
<dbReference type="SMART" id="SM00260">
    <property type="entry name" value="CheW"/>
    <property type="match status" value="1"/>
</dbReference>
<dbReference type="RefSeq" id="WP_081480782.1">
    <property type="nucleotide sequence ID" value="NZ_CAWNHI010000001.1"/>
</dbReference>
<evidence type="ECO:0000256" key="9">
    <source>
        <dbReference type="ARBA" id="ARBA00022840"/>
    </source>
</evidence>
<dbReference type="SUPFAM" id="SSF47384">
    <property type="entry name" value="Homodimeric domain of signal transducing histidine kinase"/>
    <property type="match status" value="1"/>
</dbReference>
<dbReference type="SUPFAM" id="SSF50341">
    <property type="entry name" value="CheW-like"/>
    <property type="match status" value="1"/>
</dbReference>
<keyword evidence="8" id="KW-0418">Kinase</keyword>
<dbReference type="GO" id="GO:0005524">
    <property type="term" value="F:ATP binding"/>
    <property type="evidence" value="ECO:0007669"/>
    <property type="project" value="UniProtKB-KW"/>
</dbReference>
<evidence type="ECO:0000256" key="1">
    <source>
        <dbReference type="ARBA" id="ARBA00000085"/>
    </source>
</evidence>
<dbReference type="CDD" id="cd16916">
    <property type="entry name" value="HATPase_CheA-like"/>
    <property type="match status" value="1"/>
</dbReference>